<sequence>MARRSSGFNTAVRTFKAIDRACKQAERDAQRRKNAKERAQTKASRELDRQLKAEEKAFERERKELERQLKADEKAFADAQKEQSRMEIQAIKDEQKIAKECFEQRMEERVTLREDIIREYMD</sequence>
<organism evidence="2 3">
    <name type="scientific">Larsenimonas suaedae</name>
    <dbReference type="NCBI Taxonomy" id="1851019"/>
    <lineage>
        <taxon>Bacteria</taxon>
        <taxon>Pseudomonadati</taxon>
        <taxon>Pseudomonadota</taxon>
        <taxon>Gammaproteobacteria</taxon>
        <taxon>Oceanospirillales</taxon>
        <taxon>Halomonadaceae</taxon>
        <taxon>Larsenimonas</taxon>
    </lineage>
</organism>
<comment type="caution">
    <text evidence="2">The sequence shown here is derived from an EMBL/GenBank/DDBJ whole genome shotgun (WGS) entry which is preliminary data.</text>
</comment>
<gene>
    <name evidence="2" type="ORF">QC825_14765</name>
</gene>
<evidence type="ECO:0000313" key="2">
    <source>
        <dbReference type="EMBL" id="MDR5897331.1"/>
    </source>
</evidence>
<proteinExistence type="predicted"/>
<name>A0ABU1GZ60_9GAMM</name>
<protein>
    <recommendedName>
        <fullName evidence="4">DUF3552 domain-containing protein</fullName>
    </recommendedName>
</protein>
<evidence type="ECO:0008006" key="4">
    <source>
        <dbReference type="Google" id="ProtNLM"/>
    </source>
</evidence>
<keyword evidence="3" id="KW-1185">Reference proteome</keyword>
<accession>A0ABU1GZ60</accession>
<feature type="region of interest" description="Disordered" evidence="1">
    <location>
        <begin position="23"/>
        <end position="53"/>
    </location>
</feature>
<reference evidence="2 3" key="1">
    <citation type="submission" date="2023-04" db="EMBL/GenBank/DDBJ databases">
        <title>A long-awaited taxogenomic arrangement of the family Halomonadaceae.</title>
        <authorList>
            <person name="De La Haba R."/>
            <person name="Chuvochina M."/>
            <person name="Wittouck S."/>
            <person name="Arahal D.R."/>
            <person name="Sanchez-Porro C."/>
            <person name="Hugenholtz P."/>
            <person name="Ventosa A."/>
        </authorList>
    </citation>
    <scope>NUCLEOTIDE SEQUENCE [LARGE SCALE GENOMIC DNA]</scope>
    <source>
        <strain evidence="2 3">DSM 22428</strain>
    </source>
</reference>
<evidence type="ECO:0000313" key="3">
    <source>
        <dbReference type="Proteomes" id="UP001269375"/>
    </source>
</evidence>
<dbReference type="EMBL" id="JARWAO010000010">
    <property type="protein sequence ID" value="MDR5897331.1"/>
    <property type="molecule type" value="Genomic_DNA"/>
</dbReference>
<dbReference type="Proteomes" id="UP001269375">
    <property type="component" value="Unassembled WGS sequence"/>
</dbReference>
<evidence type="ECO:0000256" key="1">
    <source>
        <dbReference type="SAM" id="MobiDB-lite"/>
    </source>
</evidence>
<dbReference type="RefSeq" id="WP_251595647.1">
    <property type="nucleotide sequence ID" value="NZ_JAMLJI010000006.1"/>
</dbReference>